<organism evidence="1 2">
    <name type="scientific">Mycolicibacterium wolinskyi</name>
    <dbReference type="NCBI Taxonomy" id="59750"/>
    <lineage>
        <taxon>Bacteria</taxon>
        <taxon>Bacillati</taxon>
        <taxon>Actinomycetota</taxon>
        <taxon>Actinomycetes</taxon>
        <taxon>Mycobacteriales</taxon>
        <taxon>Mycobacteriaceae</taxon>
        <taxon>Mycolicibacterium</taxon>
    </lineage>
</organism>
<dbReference type="EMBL" id="LGTW01000012">
    <property type="protein sequence ID" value="KWX22619.1"/>
    <property type="molecule type" value="Genomic_DNA"/>
</dbReference>
<dbReference type="STRING" id="59750.AWC31_15225"/>
<dbReference type="AlphaFoldDB" id="A0A132PJU3"/>
<name>A0A132PJU3_9MYCO</name>
<gene>
    <name evidence="1" type="ORF">AFM11_19155</name>
</gene>
<keyword evidence="2" id="KW-1185">Reference proteome</keyword>
<dbReference type="Proteomes" id="UP000070612">
    <property type="component" value="Unassembled WGS sequence"/>
</dbReference>
<comment type="caution">
    <text evidence="1">The sequence shown here is derived from an EMBL/GenBank/DDBJ whole genome shotgun (WGS) entry which is preliminary data.</text>
</comment>
<dbReference type="PATRIC" id="fig|59750.3.peg.1165"/>
<sequence>MADCAGLWRRTLLVDTDGSTDTTSRVRWLQGITGYVDSRGFAGVLEQRGDVFEWQRLVGTEPSGSPDAGRMSWEGNTLVEVGLHADYIEHWVRDESHASPCWSLVLRADDGQTAVLVRVGNEFGWADGHHAVIGTTGGQQWAALAPRRSGDELTIDGVRWHVKMTEGEVEL</sequence>
<reference evidence="1 2" key="1">
    <citation type="submission" date="2015-07" db="EMBL/GenBank/DDBJ databases">
        <title>A draft genome sequence of Mycobacterium wolinskyi.</title>
        <authorList>
            <person name="de Man T.J."/>
            <person name="Perry K.A."/>
            <person name="Coulliette A.D."/>
            <person name="Jensen B."/>
            <person name="Toney N.C."/>
            <person name="Limbago B.M."/>
            <person name="Noble-Wang J."/>
        </authorList>
    </citation>
    <scope>NUCLEOTIDE SEQUENCE [LARGE SCALE GENOMIC DNA]</scope>
    <source>
        <strain evidence="1 2">CDC_01</strain>
    </source>
</reference>
<accession>A0A132PJU3</accession>
<evidence type="ECO:0000313" key="2">
    <source>
        <dbReference type="Proteomes" id="UP000070612"/>
    </source>
</evidence>
<proteinExistence type="predicted"/>
<evidence type="ECO:0000313" key="1">
    <source>
        <dbReference type="EMBL" id="KWX22619.1"/>
    </source>
</evidence>
<protein>
    <submittedName>
        <fullName evidence="1">Uncharacterized protein</fullName>
    </submittedName>
</protein>